<dbReference type="EMBL" id="CM046118">
    <property type="protein sequence ID" value="KAI8438208.1"/>
    <property type="molecule type" value="Genomic_DNA"/>
</dbReference>
<sequence>MKISTGNDSFTDHGFHDKHVKVEGFIWGVATKLSLVSTLLCLTDEQIQAYEALIIEMEAQGDELLIQGDIPKGVKTEALQVVIEQLECAGDGLLLRHGAALRSLTSCQDLIGLSNSSLQSTTVSRLQAIMSKIHTTEYSQSVLSSVKTEALQVVIEQLECAGDGLLLRHGAARKSNADGADLLRGKNTDQLIVASADPVVARKVQIKLDHLMEGHVPSKYKDVMDDVTKVCKCMKSVFVQCELWCDEILRRVARPCCTCSRHVSAQALSDLAPGEHVATAPGSMHASAPGTDIALRPCPTRSRISPSAPCPARKPTSGCDPTTSYMLYSTEYDRERQYVIGPTRLPRVPSHESADDSQGHSHVPHSFVSIFSPQRSETDWSTEFPQPGPSTTDVQQVSRESSPLSFYTPLGSTNHSEDSRENKHSSLFWQTPTMMYARINWNDSRTQLESSSDLPNASSPVKEAYSCRAPIVSTDQMSDWHSMMVSLTWNVQAWRNWIQETIDRALEHHHTSSDSPGKQKYTTITDESWGNFRRRIATEALQWRQYNLFSRQLTLRLALRYKDKRIVSPTRATVKTKVYMECQKEMLEIINMFNRWTHWLSVVVSNGMFIYLPLYCVCVRVRCSTGMLILVAALLQVKETDSLQSPTNENNPSNDTRWNYFKNKVEEYADDWLKYNMHLKICWEYQYMSLIKDWLPTWCKDGPVWVVSACGAVPSGAVAAGAADGEALWVARTTHRCRVLPAALRPSRHCCVLYADGAVHHYTKYQVLCNANVAWVAWRAGEVGARAVRVACGVHVGRVLYRGSHLLGAVHAPANRCHVVIFGRPFAFNCYELLVLTE</sequence>
<keyword evidence="2" id="KW-1185">Reference proteome</keyword>
<evidence type="ECO:0000313" key="2">
    <source>
        <dbReference type="Proteomes" id="UP001064048"/>
    </source>
</evidence>
<proteinExistence type="predicted"/>
<comment type="caution">
    <text evidence="1">The sequence shown here is derived from an EMBL/GenBank/DDBJ whole genome shotgun (WGS) entry which is preliminary data.</text>
</comment>
<organism evidence="1 2">
    <name type="scientific">Choristoneura fumiferana</name>
    <name type="common">Spruce budworm moth</name>
    <name type="synonym">Archips fumiferana</name>
    <dbReference type="NCBI Taxonomy" id="7141"/>
    <lineage>
        <taxon>Eukaryota</taxon>
        <taxon>Metazoa</taxon>
        <taxon>Ecdysozoa</taxon>
        <taxon>Arthropoda</taxon>
        <taxon>Hexapoda</taxon>
        <taxon>Insecta</taxon>
        <taxon>Pterygota</taxon>
        <taxon>Neoptera</taxon>
        <taxon>Endopterygota</taxon>
        <taxon>Lepidoptera</taxon>
        <taxon>Glossata</taxon>
        <taxon>Ditrysia</taxon>
        <taxon>Tortricoidea</taxon>
        <taxon>Tortricidae</taxon>
        <taxon>Tortricinae</taxon>
        <taxon>Choristoneura</taxon>
    </lineage>
</organism>
<accession>A0ACC0KP28</accession>
<reference evidence="1 2" key="1">
    <citation type="journal article" date="2022" name="Genome Biol. Evol.">
        <title>The Spruce Budworm Genome: Reconstructing the Evolutionary History of Antifreeze Proteins.</title>
        <authorList>
            <person name="Beliveau C."/>
            <person name="Gagne P."/>
            <person name="Picq S."/>
            <person name="Vernygora O."/>
            <person name="Keeling C.I."/>
            <person name="Pinkney K."/>
            <person name="Doucet D."/>
            <person name="Wen F."/>
            <person name="Johnston J.S."/>
            <person name="Maaroufi H."/>
            <person name="Boyle B."/>
            <person name="Laroche J."/>
            <person name="Dewar K."/>
            <person name="Juretic N."/>
            <person name="Blackburn G."/>
            <person name="Nisole A."/>
            <person name="Brunet B."/>
            <person name="Brandao M."/>
            <person name="Lumley L."/>
            <person name="Duan J."/>
            <person name="Quan G."/>
            <person name="Lucarotti C.J."/>
            <person name="Roe A.D."/>
            <person name="Sperling F.A.H."/>
            <person name="Levesque R.C."/>
            <person name="Cusson M."/>
        </authorList>
    </citation>
    <scope>NUCLEOTIDE SEQUENCE [LARGE SCALE GENOMIC DNA]</scope>
    <source>
        <strain evidence="1">Glfc:IPQL:Cfum</strain>
    </source>
</reference>
<dbReference type="Proteomes" id="UP001064048">
    <property type="component" value="Chromosome 18"/>
</dbReference>
<gene>
    <name evidence="1" type="ORF">MSG28_010826</name>
</gene>
<protein>
    <submittedName>
        <fullName evidence="1">Uncharacterized protein</fullName>
    </submittedName>
</protein>
<name>A0ACC0KP28_CHOFU</name>
<evidence type="ECO:0000313" key="1">
    <source>
        <dbReference type="EMBL" id="KAI8438208.1"/>
    </source>
</evidence>